<feature type="transmembrane region" description="Helical" evidence="1">
    <location>
        <begin position="12"/>
        <end position="32"/>
    </location>
</feature>
<dbReference type="InterPro" id="IPR005502">
    <property type="entry name" value="Ribosyl_crysJ1"/>
</dbReference>
<keyword evidence="1" id="KW-0472">Membrane</keyword>
<dbReference type="InterPro" id="IPR036705">
    <property type="entry name" value="Ribosyl_crysJ1_sf"/>
</dbReference>
<organism evidence="2 3">
    <name type="scientific">Albimonas pacifica</name>
    <dbReference type="NCBI Taxonomy" id="1114924"/>
    <lineage>
        <taxon>Bacteria</taxon>
        <taxon>Pseudomonadati</taxon>
        <taxon>Pseudomonadota</taxon>
        <taxon>Alphaproteobacteria</taxon>
        <taxon>Rhodobacterales</taxon>
        <taxon>Paracoccaceae</taxon>
        <taxon>Albimonas</taxon>
    </lineage>
</organism>
<dbReference type="OrthoDB" id="6193578at2"/>
<dbReference type="Pfam" id="PF03747">
    <property type="entry name" value="ADP_ribosyl_GH"/>
    <property type="match status" value="1"/>
</dbReference>
<reference evidence="2 3" key="1">
    <citation type="submission" date="2016-10" db="EMBL/GenBank/DDBJ databases">
        <authorList>
            <person name="de Groot N.N."/>
        </authorList>
    </citation>
    <scope>NUCLEOTIDE SEQUENCE [LARGE SCALE GENOMIC DNA]</scope>
    <source>
        <strain evidence="2 3">CGMCC 1.11030</strain>
    </source>
</reference>
<protein>
    <submittedName>
        <fullName evidence="2">ADP-ribosylglycohydrolase</fullName>
    </submittedName>
</protein>
<evidence type="ECO:0000313" key="3">
    <source>
        <dbReference type="Proteomes" id="UP000199377"/>
    </source>
</evidence>
<dbReference type="EMBL" id="FOQH01000001">
    <property type="protein sequence ID" value="SFH65544.1"/>
    <property type="molecule type" value="Genomic_DNA"/>
</dbReference>
<keyword evidence="1" id="KW-0812">Transmembrane</keyword>
<dbReference type="SUPFAM" id="SSF101478">
    <property type="entry name" value="ADP-ribosylglycohydrolase"/>
    <property type="match status" value="1"/>
</dbReference>
<name>A0A1I3BTB5_9RHOB</name>
<accession>A0A1I3BTB5</accession>
<dbReference type="PANTHER" id="PTHR16222">
    <property type="entry name" value="ADP-RIBOSYLGLYCOHYDROLASE"/>
    <property type="match status" value="1"/>
</dbReference>
<dbReference type="GO" id="GO:0016787">
    <property type="term" value="F:hydrolase activity"/>
    <property type="evidence" value="ECO:0007669"/>
    <property type="project" value="UniProtKB-KW"/>
</dbReference>
<dbReference type="InterPro" id="IPR050792">
    <property type="entry name" value="ADP-ribosylglycohydrolase"/>
</dbReference>
<dbReference type="RefSeq" id="WP_092857157.1">
    <property type="nucleotide sequence ID" value="NZ_FOQH01000001.1"/>
</dbReference>
<dbReference type="PANTHER" id="PTHR16222:SF17">
    <property type="entry name" value="SELENOPROTEIN J"/>
    <property type="match status" value="1"/>
</dbReference>
<keyword evidence="2" id="KW-0378">Hydrolase</keyword>
<keyword evidence="1" id="KW-1133">Transmembrane helix</keyword>
<dbReference type="Proteomes" id="UP000199377">
    <property type="component" value="Unassembled WGS sequence"/>
</dbReference>
<keyword evidence="3" id="KW-1185">Reference proteome</keyword>
<evidence type="ECO:0000256" key="1">
    <source>
        <dbReference type="SAM" id="Phobius"/>
    </source>
</evidence>
<sequence length="314" mass="31309">MHARNERRDRAEAALLGALVADAAALGLHWLYDPVRIASLQGPIVFRTPDAADFEGAAGVFVHAGKRAGELSHYGAALRTALQAVGAKGGDLAEAQARFAAAFGAGGWWVGYIDKPTRGTLANLAAGRLDPSGVEDDQIPGFARLPALVCRPGGAADAVQLAAAVAMTSTGAAARDWALAGARILAAALIGASPAEAVAAGETGAPEAVAQGLARARAAGPDPVAFAGEVGRACPMSMSVPVSAHILLHARSFAEAAEMNIRAGGDSCGRAILIGAVEGAIHGLGGAGVPAPWLMKLTDGATLAAEVAGVIGED</sequence>
<dbReference type="Gene3D" id="1.10.4080.10">
    <property type="entry name" value="ADP-ribosylation/Crystallin J1"/>
    <property type="match status" value="1"/>
</dbReference>
<dbReference type="AlphaFoldDB" id="A0A1I3BTB5"/>
<gene>
    <name evidence="2" type="ORF">SAMN05216258_101330</name>
</gene>
<evidence type="ECO:0000313" key="2">
    <source>
        <dbReference type="EMBL" id="SFH65544.1"/>
    </source>
</evidence>
<proteinExistence type="predicted"/>
<dbReference type="STRING" id="1114924.SAMN05216258_101330"/>